<accession>A0A226F7I9</accession>
<evidence type="ECO:0000256" key="5">
    <source>
        <dbReference type="SAM" id="Coils"/>
    </source>
</evidence>
<dbReference type="STRING" id="158441.A0A226F7I9"/>
<keyword evidence="5" id="KW-0175">Coiled coil</keyword>
<dbReference type="FunFam" id="3.30.40.10:FF:000240">
    <property type="entry name" value="Nitric oxide synthase-interacting protein"/>
    <property type="match status" value="1"/>
</dbReference>
<protein>
    <recommendedName>
        <fullName evidence="4">Nitric oxide synthase-interacting protein homolog</fullName>
    </recommendedName>
</protein>
<evidence type="ECO:0000256" key="2">
    <source>
        <dbReference type="ARBA" id="ARBA00008126"/>
    </source>
</evidence>
<dbReference type="AlphaFoldDB" id="A0A226F7I9"/>
<keyword evidence="3 4" id="KW-0539">Nucleus</keyword>
<evidence type="ECO:0000313" key="7">
    <source>
        <dbReference type="EMBL" id="OXA65171.1"/>
    </source>
</evidence>
<organism evidence="7 8">
    <name type="scientific">Folsomia candida</name>
    <name type="common">Springtail</name>
    <dbReference type="NCBI Taxonomy" id="158441"/>
    <lineage>
        <taxon>Eukaryota</taxon>
        <taxon>Metazoa</taxon>
        <taxon>Ecdysozoa</taxon>
        <taxon>Arthropoda</taxon>
        <taxon>Hexapoda</taxon>
        <taxon>Collembola</taxon>
        <taxon>Entomobryomorpha</taxon>
        <taxon>Isotomoidea</taxon>
        <taxon>Isotomidae</taxon>
        <taxon>Proisotominae</taxon>
        <taxon>Folsomia</taxon>
    </lineage>
</organism>
<dbReference type="Gene3D" id="3.30.40.10">
    <property type="entry name" value="Zinc/RING finger domain, C3HC4 (zinc finger)"/>
    <property type="match status" value="2"/>
</dbReference>
<gene>
    <name evidence="7" type="ORF">Fcan01_03262</name>
</gene>
<dbReference type="CDD" id="cd16661">
    <property type="entry name" value="RING-Ubox1_NOSIP"/>
    <property type="match status" value="1"/>
</dbReference>
<dbReference type="EMBL" id="LNIX01000001">
    <property type="protein sequence ID" value="OXA65171.1"/>
    <property type="molecule type" value="Genomic_DNA"/>
</dbReference>
<evidence type="ECO:0000256" key="4">
    <source>
        <dbReference type="PIRNR" id="PIRNR023577"/>
    </source>
</evidence>
<dbReference type="Proteomes" id="UP000198287">
    <property type="component" value="Unassembled WGS sequence"/>
</dbReference>
<proteinExistence type="inferred from homology"/>
<dbReference type="PANTHER" id="PTHR13063:SF10">
    <property type="entry name" value="NITRIC OXIDE SYNTHASE-INTERACTING PROTEIN"/>
    <property type="match status" value="1"/>
</dbReference>
<dbReference type="Pfam" id="PF15906">
    <property type="entry name" value="zf-NOSIP"/>
    <property type="match status" value="1"/>
</dbReference>
<dbReference type="SUPFAM" id="SSF57850">
    <property type="entry name" value="RING/U-box"/>
    <property type="match status" value="2"/>
</dbReference>
<dbReference type="InterPro" id="IPR013083">
    <property type="entry name" value="Znf_RING/FYVE/PHD"/>
</dbReference>
<dbReference type="InterPro" id="IPR031790">
    <property type="entry name" value="Znf-NOSIP"/>
</dbReference>
<comment type="caution">
    <text evidence="7">The sequence shown here is derived from an EMBL/GenBank/DDBJ whole genome shotgun (WGS) entry which is preliminary data.</text>
</comment>
<evidence type="ECO:0000256" key="3">
    <source>
        <dbReference type="ARBA" id="ARBA00023242"/>
    </source>
</evidence>
<dbReference type="PIRSF" id="PIRSF023577">
    <property type="entry name" value="ENOS_interacting"/>
    <property type="match status" value="1"/>
</dbReference>
<feature type="domain" description="Nitric oxide synthase-interacting protein zinc-finger" evidence="6">
    <location>
        <begin position="4"/>
        <end position="78"/>
    </location>
</feature>
<dbReference type="GO" id="GO:0005634">
    <property type="term" value="C:nucleus"/>
    <property type="evidence" value="ECO:0007669"/>
    <property type="project" value="UniProtKB-SubCell"/>
</dbReference>
<dbReference type="OrthoDB" id="116827at2759"/>
<reference evidence="7 8" key="1">
    <citation type="submission" date="2015-12" db="EMBL/GenBank/DDBJ databases">
        <title>The genome of Folsomia candida.</title>
        <authorList>
            <person name="Faddeeva A."/>
            <person name="Derks M.F."/>
            <person name="Anvar Y."/>
            <person name="Smit S."/>
            <person name="Van Straalen N."/>
            <person name="Roelofs D."/>
        </authorList>
    </citation>
    <scope>NUCLEOTIDE SEQUENCE [LARGE SCALE GENOMIC DNA]</scope>
    <source>
        <strain evidence="7 8">VU population</strain>
        <tissue evidence="7">Whole body</tissue>
    </source>
</reference>
<keyword evidence="8" id="KW-1185">Reference proteome</keyword>
<dbReference type="OMA" id="PCVTKFM"/>
<evidence type="ECO:0000259" key="6">
    <source>
        <dbReference type="Pfam" id="PF15906"/>
    </source>
</evidence>
<dbReference type="GO" id="GO:0061630">
    <property type="term" value="F:ubiquitin protein ligase activity"/>
    <property type="evidence" value="ECO:0007669"/>
    <property type="project" value="InterPro"/>
</dbReference>
<feature type="coiled-coil region" evidence="5">
    <location>
        <begin position="78"/>
        <end position="105"/>
    </location>
</feature>
<evidence type="ECO:0000313" key="8">
    <source>
        <dbReference type="Proteomes" id="UP000198287"/>
    </source>
</evidence>
<dbReference type="CDD" id="cd16662">
    <property type="entry name" value="RING-Ubox2_NOSIP"/>
    <property type="match status" value="1"/>
</dbReference>
<sequence>MTRHARNSTAGAVYTHYEKQKDSAYSGYGTNSARLGKDSVRSFDCCCLSLQPCHDPVVTTDGYLFDKESVLEYIITKKNENSRKMKEYEKQKRMQENEQDHKVQEETRAKVSKFVKMEKDITVKSTFETKKPEPGPSISNMDEVRKEKVPSFWIPSQTPQAKKSVIAKPDQTVYCPMSGKPLKMKDLIPVKFTEIKDASDKRSIMIKDARYMCPVTRDTLGNSLPCAVIKPTGDVVTMDCVERIIKKDWLHPLNGQKLTEKDIIPLQRGGTGYSSTNTNLEAKQARPALQV</sequence>
<comment type="subcellular location">
    <subcellularLocation>
        <location evidence="1 4">Nucleus</location>
    </subcellularLocation>
</comment>
<comment type="similarity">
    <text evidence="2 4">Belongs to the NOSIP family.</text>
</comment>
<name>A0A226F7I9_FOLCA</name>
<dbReference type="PANTHER" id="PTHR13063">
    <property type="entry name" value="ENOS INTERACTING PROTEIN"/>
    <property type="match status" value="1"/>
</dbReference>
<dbReference type="InterPro" id="IPR016818">
    <property type="entry name" value="NOSIP"/>
</dbReference>
<evidence type="ECO:0000256" key="1">
    <source>
        <dbReference type="ARBA" id="ARBA00004123"/>
    </source>
</evidence>